<proteinExistence type="predicted"/>
<dbReference type="PANTHER" id="PTHR48200">
    <property type="entry name" value="PROTEIN, PUTATIVE-RELATED"/>
    <property type="match status" value="1"/>
</dbReference>
<feature type="transmembrane region" description="Helical" evidence="1">
    <location>
        <begin position="141"/>
        <end position="163"/>
    </location>
</feature>
<protein>
    <recommendedName>
        <fullName evidence="2">DUF7745 domain-containing protein</fullName>
    </recommendedName>
</protein>
<keyword evidence="1" id="KW-0812">Transmembrane</keyword>
<evidence type="ECO:0000259" key="2">
    <source>
        <dbReference type="Pfam" id="PF24924"/>
    </source>
</evidence>
<dbReference type="PANTHER" id="PTHR48200:SF1">
    <property type="entry name" value="AMINOTRANSFERASE-LIKE PLANT MOBILE DOMAIN-CONTAINING PROTEIN"/>
    <property type="match status" value="1"/>
</dbReference>
<reference evidence="3 4" key="1">
    <citation type="submission" date="2023-03" db="EMBL/GenBank/DDBJ databases">
        <title>WGS of Gossypium arboreum.</title>
        <authorList>
            <person name="Yu D."/>
        </authorList>
    </citation>
    <scope>NUCLEOTIDE SEQUENCE [LARGE SCALE GENOMIC DNA]</scope>
    <source>
        <tissue evidence="3">Leaf</tissue>
    </source>
</reference>
<dbReference type="InterPro" id="IPR056647">
    <property type="entry name" value="DUF7745"/>
</dbReference>
<name>A0ABR0P136_GOSAR</name>
<organism evidence="3 4">
    <name type="scientific">Gossypium arboreum</name>
    <name type="common">Tree cotton</name>
    <name type="synonym">Gossypium nanking</name>
    <dbReference type="NCBI Taxonomy" id="29729"/>
    <lineage>
        <taxon>Eukaryota</taxon>
        <taxon>Viridiplantae</taxon>
        <taxon>Streptophyta</taxon>
        <taxon>Embryophyta</taxon>
        <taxon>Tracheophyta</taxon>
        <taxon>Spermatophyta</taxon>
        <taxon>Magnoliopsida</taxon>
        <taxon>eudicotyledons</taxon>
        <taxon>Gunneridae</taxon>
        <taxon>Pentapetalae</taxon>
        <taxon>rosids</taxon>
        <taxon>malvids</taxon>
        <taxon>Malvales</taxon>
        <taxon>Malvaceae</taxon>
        <taxon>Malvoideae</taxon>
        <taxon>Gossypium</taxon>
    </lineage>
</organism>
<comment type="caution">
    <text evidence="3">The sequence shown here is derived from an EMBL/GenBank/DDBJ whole genome shotgun (WGS) entry which is preliminary data.</text>
</comment>
<keyword evidence="1" id="KW-0472">Membrane</keyword>
<dbReference type="Pfam" id="PF24924">
    <property type="entry name" value="DUF7745"/>
    <property type="match status" value="1"/>
</dbReference>
<accession>A0ABR0P136</accession>
<feature type="domain" description="DUF7745" evidence="2">
    <location>
        <begin position="19"/>
        <end position="165"/>
    </location>
</feature>
<gene>
    <name evidence="3" type="ORF">PVK06_027255</name>
</gene>
<evidence type="ECO:0000313" key="4">
    <source>
        <dbReference type="Proteomes" id="UP001358586"/>
    </source>
</evidence>
<dbReference type="Proteomes" id="UP001358586">
    <property type="component" value="Chromosome 8"/>
</dbReference>
<keyword evidence="4" id="KW-1185">Reference proteome</keyword>
<evidence type="ECO:0000313" key="3">
    <source>
        <dbReference type="EMBL" id="KAK5811874.1"/>
    </source>
</evidence>
<keyword evidence="1" id="KW-1133">Transmembrane helix</keyword>
<evidence type="ECO:0000256" key="1">
    <source>
        <dbReference type="SAM" id="Phobius"/>
    </source>
</evidence>
<sequence>MDYLRNHKDELKGIWQSRDEVKKTCFWEKYGNVAQLLFVKLDDALLKAMVHFWDPTYKCFMFNDVDMAPTIEEYSTFLHYDFRYPPRIYWKKNVNFWGPLANLMGLPVDTVKARLKDKNGPYISWSNIRDAMGKATRDRHLVLFTFVAYGLIVFPKSLGYVSVELADFLF</sequence>
<dbReference type="EMBL" id="JARKNE010000008">
    <property type="protein sequence ID" value="KAK5811874.1"/>
    <property type="molecule type" value="Genomic_DNA"/>
</dbReference>